<dbReference type="EMBL" id="MK984681">
    <property type="protein sequence ID" value="QDB71021.1"/>
    <property type="molecule type" value="Genomic_DNA"/>
</dbReference>
<organism evidence="1 2">
    <name type="scientific">Bordetella phage vB_BbrP_BB8</name>
    <dbReference type="NCBI Taxonomy" id="2587820"/>
    <lineage>
        <taxon>Viruses</taxon>
        <taxon>Duplodnaviria</taxon>
        <taxon>Heunggongvirae</taxon>
        <taxon>Uroviricota</taxon>
        <taxon>Caudoviricetes</taxon>
        <taxon>Autographivirales</taxon>
        <taxon>Autographivirales incertae sedis</taxon>
        <taxon>Vistulavirus</taxon>
        <taxon>Vistulavirus BB8</taxon>
    </lineage>
</organism>
<protein>
    <submittedName>
        <fullName evidence="1">Tail tubular protein B</fullName>
    </submittedName>
</protein>
<proteinExistence type="predicted"/>
<gene>
    <name evidence="1" type="ORF">bb8_p46</name>
</gene>
<dbReference type="Pfam" id="PF25675">
    <property type="entry name" value="Phage_nozzle"/>
    <property type="match status" value="1"/>
</dbReference>
<dbReference type="InterPro" id="IPR058003">
    <property type="entry name" value="Phage_gp12"/>
</dbReference>
<dbReference type="Proteomes" id="UP000315813">
    <property type="component" value="Segment"/>
</dbReference>
<evidence type="ECO:0000313" key="1">
    <source>
        <dbReference type="EMBL" id="QDB71021.1"/>
    </source>
</evidence>
<sequence>MPLVSSSIPNMVNGVSQQPVTLRLASQAELQENGLSTVAQGVKKRPPTRHIKRLGNPLTGSAYIHTINRDTAERYEVVITNGDLKVYDMDGNEKTVNFPDGKTYLNSADPATSFRAVTVADYTFILNRGVTVPKATNNTDARPYEALVVVKNGLYSHTYSIIYNGTAVAQYTTPDGTQAAHAAQISTDYIAEQLKAGLDASIGATYRDRAGSVIYISNTSNFNIRCEDGYNNAAMYEIKGKAQRFSDLPPNAYFTGFTIQVVGDVNTASDDYWVRYERANNASGIWRETVAPNISVGFNHASMPYGLVRESDGTFTFKILPWESRTVGDEDSAPDPSFVGKKIQDIFFYRNRLGILADESVVFSEAGEFFNFYPTTVTQLLDSDPIDVSASHTKVSILNYAVPFNKELLLFSAQTQFSVESGDILTPRSVSIKPTTEFECSTKVAPVGVGRNVYFVVPRGDFEGVREYFVATDTDTEDAADVTGHVPKYIPKGAYKIAAALNEDLLALLTTAERNAVYVYKFYWSNNEKLQSSWSRWVFPETDTILHAEFIQSELYLVINRPDGLYLERLSVAPGDIIDEEPYPVHLDRKVTLPASPGSFDGTYTNLTLGWSPDDGEYAAVVAAGQPKKAGVLLRVELDGSGNPRVKGDYSDCALIVGRRYTFRYKFSPPMIRTSSPQGQKADTIGRLQLRKMQVNFSETGYFQAKVTPYGRSTYTYIYAGKTLGVDSATIGRVGIEDGQFSFPIQSQNTTVDIELVSDSPLPCAFMSADWEGYYVRRSQSV</sequence>
<accession>A0A4Y5TR17</accession>
<evidence type="ECO:0000313" key="2">
    <source>
        <dbReference type="Proteomes" id="UP000315813"/>
    </source>
</evidence>
<keyword evidence="2" id="KW-1185">Reference proteome</keyword>
<reference evidence="1 2" key="1">
    <citation type="submission" date="2019-05" db="EMBL/GenBank/DDBJ databases">
        <authorList>
            <person name="Karczewska-Golec J."/>
            <person name="Decewicz P."/>
            <person name="Golec P."/>
        </authorList>
    </citation>
    <scope>NUCLEOTIDE SEQUENCE [LARGE SCALE GENOMIC DNA]</scope>
</reference>
<name>A0A4Y5TR17_9CAUD</name>